<dbReference type="STRING" id="1447872.A0A1J9PM59"/>
<proteinExistence type="predicted"/>
<comment type="caution">
    <text evidence="2">The sequence shown here is derived from an EMBL/GenBank/DDBJ whole genome shotgun (WGS) entry which is preliminary data.</text>
</comment>
<evidence type="ECO:0000313" key="2">
    <source>
        <dbReference type="EMBL" id="OJD17592.1"/>
    </source>
</evidence>
<gene>
    <name evidence="2" type="ORF">AJ78_02343</name>
</gene>
<dbReference type="Pfam" id="PF13391">
    <property type="entry name" value="HNH_2"/>
    <property type="match status" value="1"/>
</dbReference>
<evidence type="ECO:0000313" key="3">
    <source>
        <dbReference type="Proteomes" id="UP000182235"/>
    </source>
</evidence>
<dbReference type="VEuPathDB" id="FungiDB:AJ78_02343"/>
<evidence type="ECO:0000259" key="1">
    <source>
        <dbReference type="Pfam" id="PF13391"/>
    </source>
</evidence>
<sequence>MSFEQPLTPKERPGCLPAPPDLELQREARIKLAAYQQQPHGDKAAKILDGFLDHLPNEGKQNIIPFIANCDDDEFLLTLSNHLQSAILIPLRARSAPEVTPSPPPDAEHGYEDIAADMIEPSSRSSQSSLKRQCFKRDNYRCMITGKYDKKYAPGNIANEIVTQTGKTELVHILPFSLGKYRNSREEIRLIKIWEAIYTCFPAIRHHTNLSASKINDISNLMSLLGELHDAFGEFEVALESTSEENSYRLMIYRSFPTYMFHYLPPLLNENNECIITFKQFADFELPSQVLLNTHAAIAKILHATGIAEIIENIFRDKRNYVALLQMEVRT</sequence>
<protein>
    <recommendedName>
        <fullName evidence="1">HNH nuclease domain-containing protein</fullName>
    </recommendedName>
</protein>
<dbReference type="OrthoDB" id="5352953at2759"/>
<dbReference type="EMBL" id="LGRN01000062">
    <property type="protein sequence ID" value="OJD17592.1"/>
    <property type="molecule type" value="Genomic_DNA"/>
</dbReference>
<feature type="domain" description="HNH nuclease" evidence="1">
    <location>
        <begin position="142"/>
        <end position="239"/>
    </location>
</feature>
<dbReference type="Proteomes" id="UP000182235">
    <property type="component" value="Unassembled WGS sequence"/>
</dbReference>
<keyword evidence="3" id="KW-1185">Reference proteome</keyword>
<organism evidence="2 3">
    <name type="scientific">Emergomyces pasteurianus Ep9510</name>
    <dbReference type="NCBI Taxonomy" id="1447872"/>
    <lineage>
        <taxon>Eukaryota</taxon>
        <taxon>Fungi</taxon>
        <taxon>Dikarya</taxon>
        <taxon>Ascomycota</taxon>
        <taxon>Pezizomycotina</taxon>
        <taxon>Eurotiomycetes</taxon>
        <taxon>Eurotiomycetidae</taxon>
        <taxon>Onygenales</taxon>
        <taxon>Ajellomycetaceae</taxon>
        <taxon>Emergomyces</taxon>
    </lineage>
</organism>
<name>A0A1J9PM59_9EURO</name>
<dbReference type="AlphaFoldDB" id="A0A1J9PM59"/>
<dbReference type="InterPro" id="IPR003615">
    <property type="entry name" value="HNH_nuc"/>
</dbReference>
<accession>A0A1J9PM59</accession>
<reference evidence="2 3" key="1">
    <citation type="submission" date="2015-07" db="EMBL/GenBank/DDBJ databases">
        <title>Emmonsia species relationships and genome sequence.</title>
        <authorList>
            <consortium name="The Broad Institute Genomics Platform"/>
            <person name="Cuomo C.A."/>
            <person name="Munoz J.F."/>
            <person name="Imamovic A."/>
            <person name="Priest M.E."/>
            <person name="Young S."/>
            <person name="Clay O.K."/>
            <person name="McEwen J.G."/>
        </authorList>
    </citation>
    <scope>NUCLEOTIDE SEQUENCE [LARGE SCALE GENOMIC DNA]</scope>
    <source>
        <strain evidence="2 3">UAMH 9510</strain>
    </source>
</reference>